<gene>
    <name evidence="1" type="ORF">RF55_22412</name>
</gene>
<dbReference type="Proteomes" id="UP000036403">
    <property type="component" value="Unassembled WGS sequence"/>
</dbReference>
<keyword evidence="2" id="KW-1185">Reference proteome</keyword>
<reference evidence="1 2" key="1">
    <citation type="submission" date="2015-04" db="EMBL/GenBank/DDBJ databases">
        <title>Lasius niger genome sequencing.</title>
        <authorList>
            <person name="Konorov E.A."/>
            <person name="Nikitin M.A."/>
            <person name="Kirill M.V."/>
            <person name="Chang P."/>
        </authorList>
    </citation>
    <scope>NUCLEOTIDE SEQUENCE [LARGE SCALE GENOMIC DNA]</scope>
    <source>
        <tissue evidence="1">Whole</tissue>
    </source>
</reference>
<evidence type="ECO:0000313" key="2">
    <source>
        <dbReference type="Proteomes" id="UP000036403"/>
    </source>
</evidence>
<dbReference type="PANTHER" id="PTHR47331:SF1">
    <property type="entry name" value="GAG-LIKE PROTEIN"/>
    <property type="match status" value="1"/>
</dbReference>
<protein>
    <submittedName>
        <fullName evidence="1">Pao retrotransposon peptidase superfamily</fullName>
    </submittedName>
</protein>
<evidence type="ECO:0000313" key="1">
    <source>
        <dbReference type="EMBL" id="KMQ82605.1"/>
    </source>
</evidence>
<proteinExistence type="predicted"/>
<dbReference type="PANTHER" id="PTHR47331">
    <property type="entry name" value="PHD-TYPE DOMAIN-CONTAINING PROTEIN"/>
    <property type="match status" value="1"/>
</dbReference>
<dbReference type="Pfam" id="PF05380">
    <property type="entry name" value="Peptidase_A17"/>
    <property type="match status" value="1"/>
</dbReference>
<dbReference type="EMBL" id="LBMM01024212">
    <property type="protein sequence ID" value="KMQ82605.1"/>
    <property type="molecule type" value="Genomic_DNA"/>
</dbReference>
<dbReference type="InterPro" id="IPR008042">
    <property type="entry name" value="Retrotrans_Pao"/>
</dbReference>
<dbReference type="PaxDb" id="67767-A0A0J7MPW0"/>
<dbReference type="STRING" id="67767.A0A0J7MPW0"/>
<dbReference type="OrthoDB" id="7552458at2759"/>
<accession>A0A0J7MPW0</accession>
<comment type="caution">
    <text evidence="1">The sequence shown here is derived from an EMBL/GenBank/DDBJ whole genome shotgun (WGS) entry which is preliminary data.</text>
</comment>
<organism evidence="1 2">
    <name type="scientific">Lasius niger</name>
    <name type="common">Black garden ant</name>
    <dbReference type="NCBI Taxonomy" id="67767"/>
    <lineage>
        <taxon>Eukaryota</taxon>
        <taxon>Metazoa</taxon>
        <taxon>Ecdysozoa</taxon>
        <taxon>Arthropoda</taxon>
        <taxon>Hexapoda</taxon>
        <taxon>Insecta</taxon>
        <taxon>Pterygota</taxon>
        <taxon>Neoptera</taxon>
        <taxon>Endopterygota</taxon>
        <taxon>Hymenoptera</taxon>
        <taxon>Apocrita</taxon>
        <taxon>Aculeata</taxon>
        <taxon>Formicoidea</taxon>
        <taxon>Formicidae</taxon>
        <taxon>Formicinae</taxon>
        <taxon>Lasius</taxon>
        <taxon>Lasius</taxon>
    </lineage>
</organism>
<dbReference type="AlphaFoldDB" id="A0A0J7MPW0"/>
<name>A0A0J7MPW0_LASNI</name>
<sequence>MGVELHGFADASELAYAAAVYARVRLDEISSEPLLLTAKTKVAPIRQVSLPRLELCAAALLTKLDNPADCATRGLSPKESLGHPLWWQGLSWLNDRTHWPPRGTPSAKEDELPERRAHVFVATAEPEDNILLLQRYSSLHRLLRITAWCLRWLGAIRARQPSSVAGPTLSTQELERARRTWIRRVQAAWYTTELKAMAKDRPLAGRILLLRLALFLDDDRLLIVGGRLKHSLLNPDERHPVILPAASHFTALVIDACHRGTMHGGVQLTLGTLRQRY</sequence>